<dbReference type="GO" id="GO:0016579">
    <property type="term" value="P:protein deubiquitination"/>
    <property type="evidence" value="ECO:0007669"/>
    <property type="project" value="InterPro"/>
</dbReference>
<sequence>MLLNPDQILNLVRKVYEVDIKQFYSQLRLKNLRGLLDHAAHLFNVYLRDLEINQEMEALTAFIIGCYYLYLIIPQSLQFQTRNNLYSSYAKLKNDYQDEHVMGYVLKVVRDESTVIVDRYLAESNGICRTIKRKRAYSLPLRPLPVHMASLSIHNKFDGSLHEIPNELTKPTNDNSKEDIVRESNQIASSNKLEAGSEVAYYTSKEALSKPSYLKLSTGKDALFKTLSSPATAPPVHSLEVSSQIRDSSQDSSSSLSKVEKPKEEEGKIEAIESSAPKAYNLPVIEDSNDLLSELSITGLQNPCNTCYINSIIQCLFGTTLFRDLFLTKKYRLFLNTNKYPKEVQLSRSIYVLFKKMYLNGGRAIIPNRFLKMCKKLRPDLNIPDDQQDTQEFLLIVLARIHEELSNENVVKYYPDLVSYDANALQVNPSKYEKWYERNGITDGLSPIDHIYRGQLENILKCQRCGNSSYSYSTFYVLSLAIPKLSLYSFTSKSRKIKLEDCINLFTGDEELSGDNAWDCPNCRITDSKSKKEEITSQKKKSTIFGFHSRSRSKSPHHHHHHHHSSDDSTKNAKKRNSKKLTTIKSLDFIVLPPILVIHLSRFYYDLTKKNSTVITYPLILNIILKNGKVIRYKLYGTVNHSGNLINGHYTSVVNKEKSHEIGLNRQVWVTFDDDYIQQHRKDRNNFEAGKTEMSSDEVYVLFYERMDEENYEEEFC</sequence>
<organism evidence="10 11">
    <name type="scientific">Saccharomyces pastorianus</name>
    <name type="common">Lager yeast</name>
    <name type="synonym">Saccharomyces cerevisiae x Saccharomyces eubayanus</name>
    <dbReference type="NCBI Taxonomy" id="27292"/>
    <lineage>
        <taxon>Eukaryota</taxon>
        <taxon>Fungi</taxon>
        <taxon>Dikarya</taxon>
        <taxon>Ascomycota</taxon>
        <taxon>Saccharomycotina</taxon>
        <taxon>Saccharomycetes</taxon>
        <taxon>Saccharomycetales</taxon>
        <taxon>Saccharomycetaceae</taxon>
        <taxon>Saccharomyces</taxon>
    </lineage>
</organism>
<evidence type="ECO:0000256" key="6">
    <source>
        <dbReference type="ARBA" id="ARBA00022807"/>
    </source>
</evidence>
<dbReference type="AlphaFoldDB" id="A0A6C1DV28"/>
<evidence type="ECO:0000256" key="7">
    <source>
        <dbReference type="RuleBase" id="RU366025"/>
    </source>
</evidence>
<evidence type="ECO:0000259" key="9">
    <source>
        <dbReference type="PROSITE" id="PS50235"/>
    </source>
</evidence>
<dbReference type="GO" id="GO:0004843">
    <property type="term" value="F:cysteine-type deubiquitinase activity"/>
    <property type="evidence" value="ECO:0007669"/>
    <property type="project" value="UniProtKB-UniRule"/>
</dbReference>
<dbReference type="SUPFAM" id="SSF54001">
    <property type="entry name" value="Cysteine proteinases"/>
    <property type="match status" value="1"/>
</dbReference>
<reference evidence="10 11" key="1">
    <citation type="journal article" date="2019" name="BMC Genomics">
        <title>Chromosome level assembly and comparative genome analysis confirm lager-brewing yeasts originated from a single hybridization.</title>
        <authorList>
            <person name="Salazar A.N."/>
            <person name="Gorter de Vries A.R."/>
            <person name="van den Broek M."/>
            <person name="Brouwers N."/>
            <person name="de la Torre Cortes P."/>
            <person name="Kuijpers N.G.A."/>
            <person name="Daran J.G."/>
            <person name="Abeel T."/>
        </authorList>
    </citation>
    <scope>NUCLEOTIDE SEQUENCE [LARGE SCALE GENOMIC DNA]</scope>
    <source>
        <strain evidence="10 11">CBS 1483</strain>
    </source>
</reference>
<comment type="catalytic activity">
    <reaction evidence="1 7">
        <text>Thiol-dependent hydrolysis of ester, thioester, amide, peptide and isopeptide bonds formed by the C-terminal Gly of ubiquitin (a 76-residue protein attached to proteins as an intracellular targeting signal).</text>
        <dbReference type="EC" id="3.4.19.12"/>
    </reaction>
</comment>
<proteinExistence type="inferred from homology"/>
<dbReference type="Gene3D" id="3.90.70.10">
    <property type="entry name" value="Cysteine proteinases"/>
    <property type="match status" value="1"/>
</dbReference>
<accession>A0A6C1DV28</accession>
<feature type="compositionally biased region" description="Basic and acidic residues" evidence="8">
    <location>
        <begin position="258"/>
        <end position="270"/>
    </location>
</feature>
<dbReference type="EMBL" id="CP048992">
    <property type="protein sequence ID" value="QID80916.1"/>
    <property type="molecule type" value="Genomic_DNA"/>
</dbReference>
<dbReference type="Proteomes" id="UP000501346">
    <property type="component" value="Chromosome ScXI"/>
</dbReference>
<evidence type="ECO:0000256" key="1">
    <source>
        <dbReference type="ARBA" id="ARBA00000707"/>
    </source>
</evidence>
<dbReference type="InterPro" id="IPR050185">
    <property type="entry name" value="Ub_carboxyl-term_hydrolase"/>
</dbReference>
<dbReference type="InterPro" id="IPR001394">
    <property type="entry name" value="Peptidase_C19_UCH"/>
</dbReference>
<dbReference type="EC" id="3.4.19.12" evidence="7"/>
<evidence type="ECO:0000256" key="2">
    <source>
        <dbReference type="ARBA" id="ARBA00009085"/>
    </source>
</evidence>
<dbReference type="PANTHER" id="PTHR21646">
    <property type="entry name" value="UBIQUITIN CARBOXYL-TERMINAL HYDROLASE"/>
    <property type="match status" value="1"/>
</dbReference>
<name>A0A6C1DV28_SACPS</name>
<gene>
    <name evidence="10" type="primary">UBP11_1</name>
    <name evidence="10" type="ORF">GRS66_003271</name>
</gene>
<feature type="region of interest" description="Disordered" evidence="8">
    <location>
        <begin position="531"/>
        <end position="577"/>
    </location>
</feature>
<keyword evidence="11" id="KW-1185">Reference proteome</keyword>
<feature type="domain" description="USP" evidence="9">
    <location>
        <begin position="298"/>
        <end position="707"/>
    </location>
</feature>
<comment type="similarity">
    <text evidence="2 7">Belongs to the peptidase C19 family.</text>
</comment>
<keyword evidence="6 7" id="KW-0788">Thiol protease</keyword>
<feature type="region of interest" description="Disordered" evidence="8">
    <location>
        <begin position="231"/>
        <end position="270"/>
    </location>
</feature>
<dbReference type="PROSITE" id="PS00973">
    <property type="entry name" value="USP_2"/>
    <property type="match status" value="1"/>
</dbReference>
<dbReference type="InterPro" id="IPR018200">
    <property type="entry name" value="USP_CS"/>
</dbReference>
<dbReference type="PROSITE" id="PS00972">
    <property type="entry name" value="USP_1"/>
    <property type="match status" value="1"/>
</dbReference>
<dbReference type="GO" id="GO:0006508">
    <property type="term" value="P:proteolysis"/>
    <property type="evidence" value="ECO:0007669"/>
    <property type="project" value="UniProtKB-KW"/>
</dbReference>
<evidence type="ECO:0000256" key="8">
    <source>
        <dbReference type="SAM" id="MobiDB-lite"/>
    </source>
</evidence>
<dbReference type="InterPro" id="IPR038765">
    <property type="entry name" value="Papain-like_cys_pep_sf"/>
</dbReference>
<evidence type="ECO:0000313" key="10">
    <source>
        <dbReference type="EMBL" id="QID80916.1"/>
    </source>
</evidence>
<dbReference type="InterPro" id="IPR028889">
    <property type="entry name" value="USP"/>
</dbReference>
<evidence type="ECO:0000256" key="5">
    <source>
        <dbReference type="ARBA" id="ARBA00022801"/>
    </source>
</evidence>
<evidence type="ECO:0000256" key="3">
    <source>
        <dbReference type="ARBA" id="ARBA00022670"/>
    </source>
</evidence>
<dbReference type="OrthoDB" id="292964at2759"/>
<dbReference type="FunFam" id="3.90.70.10:FF:000134">
    <property type="entry name" value="Ubiquitin-specific protease"/>
    <property type="match status" value="1"/>
</dbReference>
<evidence type="ECO:0000313" key="11">
    <source>
        <dbReference type="Proteomes" id="UP000501346"/>
    </source>
</evidence>
<dbReference type="PANTHER" id="PTHR21646:SF24">
    <property type="entry name" value="UBIQUITIN CARBOXYL-TERMINAL HYDROLASE"/>
    <property type="match status" value="1"/>
</dbReference>
<dbReference type="PROSITE" id="PS50235">
    <property type="entry name" value="USP_3"/>
    <property type="match status" value="1"/>
</dbReference>
<protein>
    <recommendedName>
        <fullName evidence="7">Ubiquitin carboxyl-terminal hydrolase</fullName>
        <ecNumber evidence="7">3.4.19.12</ecNumber>
    </recommendedName>
</protein>
<keyword evidence="4 7" id="KW-0833">Ubl conjugation pathway</keyword>
<keyword evidence="5 7" id="KW-0378">Hydrolase</keyword>
<feature type="compositionally biased region" description="Low complexity" evidence="8">
    <location>
        <begin position="242"/>
        <end position="257"/>
    </location>
</feature>
<dbReference type="Pfam" id="PF00443">
    <property type="entry name" value="UCH"/>
    <property type="match status" value="1"/>
</dbReference>
<keyword evidence="3 7" id="KW-0645">Protease</keyword>
<evidence type="ECO:0000256" key="4">
    <source>
        <dbReference type="ARBA" id="ARBA00022786"/>
    </source>
</evidence>
<feature type="compositionally biased region" description="Basic residues" evidence="8">
    <location>
        <begin position="549"/>
        <end position="564"/>
    </location>
</feature>